<evidence type="ECO:0000256" key="3">
    <source>
        <dbReference type="ARBA" id="ARBA00022692"/>
    </source>
</evidence>
<organism evidence="10 11">
    <name type="scientific">Tenacibaculum caenipelagi</name>
    <dbReference type="NCBI Taxonomy" id="1325435"/>
    <lineage>
        <taxon>Bacteria</taxon>
        <taxon>Pseudomonadati</taxon>
        <taxon>Bacteroidota</taxon>
        <taxon>Flavobacteriia</taxon>
        <taxon>Flavobacteriales</taxon>
        <taxon>Flavobacteriaceae</taxon>
        <taxon>Tenacibaculum</taxon>
    </lineage>
</organism>
<feature type="domain" description="MacB-like periplasmic core" evidence="9">
    <location>
        <begin position="22"/>
        <end position="235"/>
    </location>
</feature>
<evidence type="ECO:0000313" key="10">
    <source>
        <dbReference type="EMBL" id="TDQ25488.1"/>
    </source>
</evidence>
<evidence type="ECO:0000256" key="5">
    <source>
        <dbReference type="ARBA" id="ARBA00023136"/>
    </source>
</evidence>
<feature type="transmembrane region" description="Helical" evidence="7">
    <location>
        <begin position="275"/>
        <end position="305"/>
    </location>
</feature>
<comment type="caution">
    <text evidence="10">The sequence shown here is derived from an EMBL/GenBank/DDBJ whole genome shotgun (WGS) entry which is preliminary data.</text>
</comment>
<keyword evidence="4 7" id="KW-1133">Transmembrane helix</keyword>
<evidence type="ECO:0000313" key="11">
    <source>
        <dbReference type="Proteomes" id="UP000295390"/>
    </source>
</evidence>
<evidence type="ECO:0000259" key="9">
    <source>
        <dbReference type="Pfam" id="PF12704"/>
    </source>
</evidence>
<feature type="transmembrane region" description="Helical" evidence="7">
    <location>
        <begin position="326"/>
        <end position="353"/>
    </location>
</feature>
<comment type="subcellular location">
    <subcellularLocation>
        <location evidence="1">Cell membrane</location>
        <topology evidence="1">Multi-pass membrane protein</topology>
    </subcellularLocation>
</comment>
<dbReference type="Proteomes" id="UP000295390">
    <property type="component" value="Unassembled WGS sequence"/>
</dbReference>
<dbReference type="AlphaFoldDB" id="A0A4R6TFS1"/>
<feature type="transmembrane region" description="Helical" evidence="7">
    <location>
        <begin position="373"/>
        <end position="392"/>
    </location>
</feature>
<feature type="domain" description="ABC3 transporter permease C-terminal" evidence="8">
    <location>
        <begin position="285"/>
        <end position="402"/>
    </location>
</feature>
<evidence type="ECO:0000256" key="2">
    <source>
        <dbReference type="ARBA" id="ARBA00022475"/>
    </source>
</evidence>
<gene>
    <name evidence="10" type="ORF">DFQ07_1910</name>
</gene>
<sequence length="409" mass="45597">MFDLDRWREIFQSISKNKLRSILSGFTVAFAILLFTLLFGIGNGLQNTFKNEFAKDAINSIYIWPNSTTKAYKGHQIGRRIQFTNDDFNFLKEKYSDKIQMISPRLQRSVKVVYKTEEDNYTLRGVYPKYDILESAEVTEGRFLNIRDIKEKSKVVVIGRMVEKDLFGQISAYGKQLNIGGIMYKVIGVFSDPGGDGDERFIYTPFSTMQQIYGNNDHVDEFGMTYNPELSIDEAIAFSSQMHRELKKKHEIDPNDQRGIRVHNYASENKEVTGMMVGLSILILIIGFGTLIAGVVGISNIMVYIVKERTKELGIRKAIGATPGAIVSMIMLEAILITAISGYFGLILGVGILEVTGPSLEKYFILNPGVSTPVVVGATITLILAGMIAGYLPAKRAAQIKPIVALRAD</sequence>
<keyword evidence="2" id="KW-1003">Cell membrane</keyword>
<proteinExistence type="inferred from homology"/>
<evidence type="ECO:0000256" key="1">
    <source>
        <dbReference type="ARBA" id="ARBA00004651"/>
    </source>
</evidence>
<evidence type="ECO:0000256" key="4">
    <source>
        <dbReference type="ARBA" id="ARBA00022989"/>
    </source>
</evidence>
<protein>
    <submittedName>
        <fullName evidence="10">Putative ABC transport system permease protein</fullName>
    </submittedName>
</protein>
<dbReference type="GO" id="GO:0005886">
    <property type="term" value="C:plasma membrane"/>
    <property type="evidence" value="ECO:0007669"/>
    <property type="project" value="UniProtKB-SubCell"/>
</dbReference>
<keyword evidence="3 7" id="KW-0812">Transmembrane</keyword>
<comment type="similarity">
    <text evidence="6">Belongs to the ABC-4 integral membrane protein family.</text>
</comment>
<keyword evidence="5 7" id="KW-0472">Membrane</keyword>
<dbReference type="PANTHER" id="PTHR30572:SF4">
    <property type="entry name" value="ABC TRANSPORTER PERMEASE YTRF"/>
    <property type="match status" value="1"/>
</dbReference>
<keyword evidence="11" id="KW-1185">Reference proteome</keyword>
<dbReference type="PANTHER" id="PTHR30572">
    <property type="entry name" value="MEMBRANE COMPONENT OF TRANSPORTER-RELATED"/>
    <property type="match status" value="1"/>
</dbReference>
<dbReference type="Pfam" id="PF02687">
    <property type="entry name" value="FtsX"/>
    <property type="match status" value="1"/>
</dbReference>
<dbReference type="InterPro" id="IPR050250">
    <property type="entry name" value="Macrolide_Exporter_MacB"/>
</dbReference>
<dbReference type="RefSeq" id="WP_133536117.1">
    <property type="nucleotide sequence ID" value="NZ_SNYH01000004.1"/>
</dbReference>
<dbReference type="EMBL" id="SNYH01000004">
    <property type="protein sequence ID" value="TDQ25488.1"/>
    <property type="molecule type" value="Genomic_DNA"/>
</dbReference>
<evidence type="ECO:0000256" key="6">
    <source>
        <dbReference type="ARBA" id="ARBA00038076"/>
    </source>
</evidence>
<dbReference type="OrthoDB" id="9770036at2"/>
<evidence type="ECO:0000256" key="7">
    <source>
        <dbReference type="SAM" id="Phobius"/>
    </source>
</evidence>
<dbReference type="GO" id="GO:0022857">
    <property type="term" value="F:transmembrane transporter activity"/>
    <property type="evidence" value="ECO:0007669"/>
    <property type="project" value="TreeGrafter"/>
</dbReference>
<dbReference type="InterPro" id="IPR025857">
    <property type="entry name" value="MacB_PCD"/>
</dbReference>
<name>A0A4R6TFS1_9FLAO</name>
<reference evidence="10 11" key="1">
    <citation type="submission" date="2019-03" db="EMBL/GenBank/DDBJ databases">
        <title>Genomic Encyclopedia of Type Strains, Phase III (KMG-III): the genomes of soil and plant-associated and newly described type strains.</title>
        <authorList>
            <person name="Whitman W."/>
        </authorList>
    </citation>
    <scope>NUCLEOTIDE SEQUENCE [LARGE SCALE GENOMIC DNA]</scope>
    <source>
        <strain evidence="10 11">CECT 8283</strain>
    </source>
</reference>
<feature type="transmembrane region" description="Helical" evidence="7">
    <location>
        <begin position="21"/>
        <end position="41"/>
    </location>
</feature>
<dbReference type="InterPro" id="IPR003838">
    <property type="entry name" value="ABC3_permease_C"/>
</dbReference>
<evidence type="ECO:0000259" key="8">
    <source>
        <dbReference type="Pfam" id="PF02687"/>
    </source>
</evidence>
<accession>A0A4R6TFS1</accession>
<dbReference type="Pfam" id="PF12704">
    <property type="entry name" value="MacB_PCD"/>
    <property type="match status" value="1"/>
</dbReference>